<dbReference type="OrthoDB" id="8679056at2"/>
<dbReference type="GO" id="GO:0016020">
    <property type="term" value="C:membrane"/>
    <property type="evidence" value="ECO:0007669"/>
    <property type="project" value="InterPro"/>
</dbReference>
<dbReference type="InterPro" id="IPR023614">
    <property type="entry name" value="Porin_dom_sf"/>
</dbReference>
<dbReference type="CDD" id="cd00342">
    <property type="entry name" value="gram_neg_porins"/>
    <property type="match status" value="1"/>
</dbReference>
<evidence type="ECO:0000259" key="1">
    <source>
        <dbReference type="Pfam" id="PF13609"/>
    </source>
</evidence>
<evidence type="ECO:0000313" key="3">
    <source>
        <dbReference type="Proteomes" id="UP000265955"/>
    </source>
</evidence>
<feature type="domain" description="Porin" evidence="1">
    <location>
        <begin position="3"/>
        <end position="71"/>
    </location>
</feature>
<dbReference type="GO" id="GO:0015288">
    <property type="term" value="F:porin activity"/>
    <property type="evidence" value="ECO:0007669"/>
    <property type="project" value="InterPro"/>
</dbReference>
<dbReference type="Pfam" id="PF13609">
    <property type="entry name" value="Porin_4"/>
    <property type="match status" value="1"/>
</dbReference>
<sequence length="99" mass="10967">MNTKIKSVWGGLNYQVTPAFTLTGAYYQTKVSSATSATRPTGKEKSDFYMIEAKYALSKRTSLYAEVDRNKWSRGIFFLPTATLGVTQTGVSVGINHLF</sequence>
<keyword evidence="3" id="KW-1185">Reference proteome</keyword>
<dbReference type="EMBL" id="QYUO01000002">
    <property type="protein sequence ID" value="RJF95545.1"/>
    <property type="molecule type" value="Genomic_DNA"/>
</dbReference>
<organism evidence="2 3">
    <name type="scientific">Noviherbaspirillum saxi</name>
    <dbReference type="NCBI Taxonomy" id="2320863"/>
    <lineage>
        <taxon>Bacteria</taxon>
        <taxon>Pseudomonadati</taxon>
        <taxon>Pseudomonadota</taxon>
        <taxon>Betaproteobacteria</taxon>
        <taxon>Burkholderiales</taxon>
        <taxon>Oxalobacteraceae</taxon>
        <taxon>Noviherbaspirillum</taxon>
    </lineage>
</organism>
<dbReference type="Gene3D" id="2.40.160.10">
    <property type="entry name" value="Porin"/>
    <property type="match status" value="1"/>
</dbReference>
<name>A0A3A3FM34_9BURK</name>
<comment type="caution">
    <text evidence="2">The sequence shown here is derived from an EMBL/GenBank/DDBJ whole genome shotgun (WGS) entry which is preliminary data.</text>
</comment>
<proteinExistence type="predicted"/>
<dbReference type="RefSeq" id="WP_119770694.1">
    <property type="nucleotide sequence ID" value="NZ_QYUO01000002.1"/>
</dbReference>
<dbReference type="SUPFAM" id="SSF56935">
    <property type="entry name" value="Porins"/>
    <property type="match status" value="1"/>
</dbReference>
<dbReference type="Proteomes" id="UP000265955">
    <property type="component" value="Unassembled WGS sequence"/>
</dbReference>
<dbReference type="AlphaFoldDB" id="A0A3A3FM34"/>
<reference evidence="3" key="1">
    <citation type="submission" date="2018-09" db="EMBL/GenBank/DDBJ databases">
        <authorList>
            <person name="Zhu H."/>
        </authorList>
    </citation>
    <scope>NUCLEOTIDE SEQUENCE [LARGE SCALE GENOMIC DNA]</scope>
    <source>
        <strain evidence="3">K1R23-30</strain>
    </source>
</reference>
<evidence type="ECO:0000313" key="2">
    <source>
        <dbReference type="EMBL" id="RJF95545.1"/>
    </source>
</evidence>
<protein>
    <submittedName>
        <fullName evidence="2">Porin</fullName>
    </submittedName>
</protein>
<dbReference type="InterPro" id="IPR033900">
    <property type="entry name" value="Gram_neg_porin_domain"/>
</dbReference>
<gene>
    <name evidence="2" type="ORF">D3871_19310</name>
</gene>
<accession>A0A3A3FM34</accession>